<dbReference type="GO" id="GO:0016757">
    <property type="term" value="F:glycosyltransferase activity"/>
    <property type="evidence" value="ECO:0007669"/>
    <property type="project" value="TreeGrafter"/>
</dbReference>
<feature type="region of interest" description="Disordered" evidence="1">
    <location>
        <begin position="398"/>
        <end position="432"/>
    </location>
</feature>
<gene>
    <name evidence="3" type="ordered locus">Rcas_1627</name>
</gene>
<keyword evidence="3" id="KW-0808">Transferase</keyword>
<dbReference type="InterPro" id="IPR028098">
    <property type="entry name" value="Glyco_trans_4-like_N"/>
</dbReference>
<protein>
    <submittedName>
        <fullName evidence="3">Glycosyl transferase group 1</fullName>
    </submittedName>
</protein>
<dbReference type="EMBL" id="CP000804">
    <property type="protein sequence ID" value="ABU57719.1"/>
    <property type="molecule type" value="Genomic_DNA"/>
</dbReference>
<dbReference type="CDD" id="cd03801">
    <property type="entry name" value="GT4_PimA-like"/>
    <property type="match status" value="1"/>
</dbReference>
<feature type="compositionally biased region" description="Basic and acidic residues" evidence="1">
    <location>
        <begin position="398"/>
        <end position="417"/>
    </location>
</feature>
<dbReference type="AlphaFoldDB" id="A7NJP9"/>
<dbReference type="Pfam" id="PF13692">
    <property type="entry name" value="Glyco_trans_1_4"/>
    <property type="match status" value="1"/>
</dbReference>
<dbReference type="Gene3D" id="3.40.50.2000">
    <property type="entry name" value="Glycogen Phosphorylase B"/>
    <property type="match status" value="2"/>
</dbReference>
<accession>A7NJP9</accession>
<organism evidence="3 4">
    <name type="scientific">Roseiflexus castenholzii (strain DSM 13941 / HLO8)</name>
    <dbReference type="NCBI Taxonomy" id="383372"/>
    <lineage>
        <taxon>Bacteria</taxon>
        <taxon>Bacillati</taxon>
        <taxon>Chloroflexota</taxon>
        <taxon>Chloroflexia</taxon>
        <taxon>Chloroflexales</taxon>
        <taxon>Roseiflexineae</taxon>
        <taxon>Roseiflexaceae</taxon>
        <taxon>Roseiflexus</taxon>
    </lineage>
</organism>
<evidence type="ECO:0000313" key="3">
    <source>
        <dbReference type="EMBL" id="ABU57719.1"/>
    </source>
</evidence>
<keyword evidence="4" id="KW-1185">Reference proteome</keyword>
<dbReference type="PANTHER" id="PTHR12526">
    <property type="entry name" value="GLYCOSYLTRANSFERASE"/>
    <property type="match status" value="1"/>
</dbReference>
<dbReference type="Pfam" id="PF13439">
    <property type="entry name" value="Glyco_transf_4"/>
    <property type="match status" value="1"/>
</dbReference>
<dbReference type="STRING" id="383372.Rcas_1627"/>
<dbReference type="HOGENOM" id="CLU_028014_0_1_0"/>
<sequence length="432" mass="48954">MNILLLTQIVPYPPDSGPKVKTYHLLRHLAARYRVTLVCFTRNAQEEADANILRNLVAEVHTVPLRRSTVRNALTLAGSLVRGRSWIIERDDSATMHRLLTRLVREAEIAGRPYDLVHADQLNMAQFAEPLPLPRLLDEHNAVWTVFRRVAAQERGLKRLLWEREWRQLRTYEGRVCREFEAVTAVSHEDRQALIDAMGIERHIPVIPIAVDAEREQPIARQPDARGILSLATMMWPPNVDGVLWFARSIYPLIKQQVEGVRFFIVGQRPVPEVRALPEQDPTIEVTGYVPDPTPYIAASACLIVPLRSGGGMRVKILEALARGIPVVSTTIGYEGIDLVPGEHLLVGDTPEAFADAVVRLLRDPDFGAQLAASGRRRLLERYDWRAVCPAMDRVYERMKNQEPRTKNQEPRTKNQEPETENCKPIQSAEEG</sequence>
<dbReference type="RefSeq" id="WP_012120147.1">
    <property type="nucleotide sequence ID" value="NC_009767.1"/>
</dbReference>
<dbReference type="OrthoDB" id="9807209at2"/>
<dbReference type="Proteomes" id="UP000000263">
    <property type="component" value="Chromosome"/>
</dbReference>
<evidence type="ECO:0000313" key="4">
    <source>
        <dbReference type="Proteomes" id="UP000000263"/>
    </source>
</evidence>
<dbReference type="PANTHER" id="PTHR12526:SF600">
    <property type="entry name" value="GLYCOSYL TRANSFERASE GROUP 1"/>
    <property type="match status" value="1"/>
</dbReference>
<name>A7NJP9_ROSCS</name>
<feature type="domain" description="Glycosyltransferase subfamily 4-like N-terminal" evidence="2">
    <location>
        <begin position="22"/>
        <end position="215"/>
    </location>
</feature>
<reference evidence="3 4" key="1">
    <citation type="submission" date="2007-08" db="EMBL/GenBank/DDBJ databases">
        <title>Complete sequence of Roseiflexus castenholzii DSM 13941.</title>
        <authorList>
            <consortium name="US DOE Joint Genome Institute"/>
            <person name="Copeland A."/>
            <person name="Lucas S."/>
            <person name="Lapidus A."/>
            <person name="Barry K."/>
            <person name="Glavina del Rio T."/>
            <person name="Dalin E."/>
            <person name="Tice H."/>
            <person name="Pitluck S."/>
            <person name="Thompson L.S."/>
            <person name="Brettin T."/>
            <person name="Bruce D."/>
            <person name="Detter J.C."/>
            <person name="Han C."/>
            <person name="Tapia R."/>
            <person name="Schmutz J."/>
            <person name="Larimer F."/>
            <person name="Land M."/>
            <person name="Hauser L."/>
            <person name="Kyrpides N."/>
            <person name="Mikhailova N."/>
            <person name="Bryant D.A."/>
            <person name="Hanada S."/>
            <person name="Tsukatani Y."/>
            <person name="Richardson P."/>
        </authorList>
    </citation>
    <scope>NUCLEOTIDE SEQUENCE [LARGE SCALE GENOMIC DNA]</scope>
    <source>
        <strain evidence="4">DSM 13941 / HLO8</strain>
    </source>
</reference>
<dbReference type="SUPFAM" id="SSF53756">
    <property type="entry name" value="UDP-Glycosyltransferase/glycogen phosphorylase"/>
    <property type="match status" value="1"/>
</dbReference>
<dbReference type="CAZy" id="GT4">
    <property type="family name" value="Glycosyltransferase Family 4"/>
</dbReference>
<dbReference type="KEGG" id="rca:Rcas_1627"/>
<evidence type="ECO:0000256" key="1">
    <source>
        <dbReference type="SAM" id="MobiDB-lite"/>
    </source>
</evidence>
<dbReference type="eggNOG" id="COG0438">
    <property type="taxonomic scope" value="Bacteria"/>
</dbReference>
<evidence type="ECO:0000259" key="2">
    <source>
        <dbReference type="Pfam" id="PF13439"/>
    </source>
</evidence>
<proteinExistence type="predicted"/>